<dbReference type="Proteomes" id="UP000051922">
    <property type="component" value="Unassembled WGS sequence"/>
</dbReference>
<keyword evidence="2" id="KW-1185">Reference proteome</keyword>
<gene>
    <name evidence="1" type="ORF">FC50_GL002357</name>
</gene>
<reference evidence="1 2" key="1">
    <citation type="journal article" date="2015" name="Genome Announc.">
        <title>Expanding the biotechnology potential of lactobacilli through comparative genomics of 213 strains and associated genera.</title>
        <authorList>
            <person name="Sun Z."/>
            <person name="Harris H.M."/>
            <person name="McCann A."/>
            <person name="Guo C."/>
            <person name="Argimon S."/>
            <person name="Zhang W."/>
            <person name="Yang X."/>
            <person name="Jeffery I.B."/>
            <person name="Cooney J.C."/>
            <person name="Kagawa T.F."/>
            <person name="Liu W."/>
            <person name="Song Y."/>
            <person name="Salvetti E."/>
            <person name="Wrobel A."/>
            <person name="Rasinkangas P."/>
            <person name="Parkhill J."/>
            <person name="Rea M.C."/>
            <person name="O'Sullivan O."/>
            <person name="Ritari J."/>
            <person name="Douillard F.P."/>
            <person name="Paul Ross R."/>
            <person name="Yang R."/>
            <person name="Briner A.E."/>
            <person name="Felis G.E."/>
            <person name="de Vos W.M."/>
            <person name="Barrangou R."/>
            <person name="Klaenhammer T.R."/>
            <person name="Caufield P.W."/>
            <person name="Cui Y."/>
            <person name="Zhang H."/>
            <person name="O'Toole P.W."/>
        </authorList>
    </citation>
    <scope>NUCLEOTIDE SEQUENCE [LARGE SCALE GENOMIC DNA]</scope>
    <source>
        <strain evidence="1 2">DSM 15945</strain>
    </source>
</reference>
<name>A0A0R1U5T9_9LACO</name>
<dbReference type="STRING" id="1423783.FC50_GL002357"/>
<evidence type="ECO:0000313" key="1">
    <source>
        <dbReference type="EMBL" id="KRL88598.1"/>
    </source>
</evidence>
<organism evidence="1 2">
    <name type="scientific">Lacticaseibacillus pantheris DSM 15945 = JCM 12539 = NBRC 106106</name>
    <dbReference type="NCBI Taxonomy" id="1423783"/>
    <lineage>
        <taxon>Bacteria</taxon>
        <taxon>Bacillati</taxon>
        <taxon>Bacillota</taxon>
        <taxon>Bacilli</taxon>
        <taxon>Lactobacillales</taxon>
        <taxon>Lactobacillaceae</taxon>
        <taxon>Lacticaseibacillus</taxon>
    </lineage>
</organism>
<proteinExistence type="predicted"/>
<dbReference type="EMBL" id="AZFJ01000003">
    <property type="protein sequence ID" value="KRL88598.1"/>
    <property type="molecule type" value="Genomic_DNA"/>
</dbReference>
<accession>A0A0R1U5T9</accession>
<dbReference type="AlphaFoldDB" id="A0A0R1U5T9"/>
<dbReference type="RefSeq" id="WP_056956077.1">
    <property type="nucleotide sequence ID" value="NZ_AZFJ01000003.1"/>
</dbReference>
<sequence length="82" mass="9683">MDKSADMEDWKTETAREHYLQSFKRNNQPNELYELFSADVAECGKQIVELLKKEDLTHDQAYASLQYAYNIIQYQANFLKLS</sequence>
<comment type="caution">
    <text evidence="1">The sequence shown here is derived from an EMBL/GenBank/DDBJ whole genome shotgun (WGS) entry which is preliminary data.</text>
</comment>
<evidence type="ECO:0000313" key="2">
    <source>
        <dbReference type="Proteomes" id="UP000051922"/>
    </source>
</evidence>
<protein>
    <submittedName>
        <fullName evidence="1">Uncharacterized protein</fullName>
    </submittedName>
</protein>